<protein>
    <recommendedName>
        <fullName evidence="1">Metallo-beta-lactamase domain-containing protein</fullName>
    </recommendedName>
</protein>
<evidence type="ECO:0000313" key="2">
    <source>
        <dbReference type="EnsemblPlants" id="MELO3C020738.2.1"/>
    </source>
</evidence>
<dbReference type="PANTHER" id="PTHR46504:SF2">
    <property type="entry name" value="TRNASE Z TRZ1"/>
    <property type="match status" value="1"/>
</dbReference>
<dbReference type="Pfam" id="PF12706">
    <property type="entry name" value="Lactamase_B_2"/>
    <property type="match status" value="1"/>
</dbReference>
<dbReference type="SUPFAM" id="SSF56281">
    <property type="entry name" value="Metallo-hydrolase/oxidoreductase"/>
    <property type="match status" value="1"/>
</dbReference>
<reference evidence="2" key="1">
    <citation type="submission" date="2023-03" db="UniProtKB">
        <authorList>
            <consortium name="EnsemblPlants"/>
        </authorList>
    </citation>
    <scope>IDENTIFICATION</scope>
</reference>
<evidence type="ECO:0000259" key="1">
    <source>
        <dbReference type="Pfam" id="PF12706"/>
    </source>
</evidence>
<dbReference type="PANTHER" id="PTHR46504">
    <property type="entry name" value="TRNASE Z TRZ1"/>
    <property type="match status" value="1"/>
</dbReference>
<dbReference type="Gramene" id="MELO3C020738.2.1">
    <property type="protein sequence ID" value="MELO3C020738.2.1"/>
    <property type="gene ID" value="MELO3C020738.2"/>
</dbReference>
<dbReference type="Gene3D" id="3.60.15.10">
    <property type="entry name" value="Ribonuclease Z/Hydroxyacylglutathione hydrolase-like"/>
    <property type="match status" value="1"/>
</dbReference>
<proteinExistence type="predicted"/>
<sequence length="314" mass="35305">MAAGTANFSSKNLDSNPMEMSKGIQIAGYPIKGLSIGGHETCVIFPTLNLAFDIGRCPQKAISQDFLFISHGHMDHIGGLPLYVATRGLYKMRPPTIVVPKSIKNDVENLLEVHRRLDQSELRWEELSLRRDLKVRGYLLYSVKQKLKKDYLGLSGNEIKKLRLSGVEITYTITEPEVAFTGDTTSDFIVDENNIDVLRAKILVMESTFLENRVTVEHAREYGHTHLFEVGLLNIVIPVIPVFIQQLISYNFTCLCALYVDDPTQIINHAKKFKNKAILLIHFSARYTTEEIQEAISTLPPLLAGRVSALTEGF</sequence>
<organism evidence="2">
    <name type="scientific">Cucumis melo</name>
    <name type="common">Muskmelon</name>
    <dbReference type="NCBI Taxonomy" id="3656"/>
    <lineage>
        <taxon>Eukaryota</taxon>
        <taxon>Viridiplantae</taxon>
        <taxon>Streptophyta</taxon>
        <taxon>Embryophyta</taxon>
        <taxon>Tracheophyta</taxon>
        <taxon>Spermatophyta</taxon>
        <taxon>Magnoliopsida</taxon>
        <taxon>eudicotyledons</taxon>
        <taxon>Gunneridae</taxon>
        <taxon>Pentapetalae</taxon>
        <taxon>rosids</taxon>
        <taxon>fabids</taxon>
        <taxon>Cucurbitales</taxon>
        <taxon>Cucurbitaceae</taxon>
        <taxon>Benincaseae</taxon>
        <taxon>Cucumis</taxon>
    </lineage>
</organism>
<accession>A0A9I9DMK6</accession>
<dbReference type="AlphaFoldDB" id="A0A9I9DMK6"/>
<dbReference type="InterPro" id="IPR036866">
    <property type="entry name" value="RibonucZ/Hydroxyglut_hydro"/>
</dbReference>
<dbReference type="InterPro" id="IPR001279">
    <property type="entry name" value="Metallo-B-lactamas"/>
</dbReference>
<dbReference type="GO" id="GO:0042781">
    <property type="term" value="F:3'-tRNA processing endoribonuclease activity"/>
    <property type="evidence" value="ECO:0007669"/>
    <property type="project" value="EnsemblPlants"/>
</dbReference>
<feature type="domain" description="Metallo-beta-lactamase" evidence="1">
    <location>
        <begin position="65"/>
        <end position="224"/>
    </location>
</feature>
<dbReference type="EnsemblPlants" id="MELO3C020738.2.1">
    <property type="protein sequence ID" value="MELO3C020738.2.1"/>
    <property type="gene ID" value="MELO3C020738.2"/>
</dbReference>
<name>A0A9I9DMK6_CUCME</name>